<gene>
    <name evidence="2" type="ORF">KSP40_PGU013802</name>
</gene>
<organism evidence="2 3">
    <name type="scientific">Platanthera guangdongensis</name>
    <dbReference type="NCBI Taxonomy" id="2320717"/>
    <lineage>
        <taxon>Eukaryota</taxon>
        <taxon>Viridiplantae</taxon>
        <taxon>Streptophyta</taxon>
        <taxon>Embryophyta</taxon>
        <taxon>Tracheophyta</taxon>
        <taxon>Spermatophyta</taxon>
        <taxon>Magnoliopsida</taxon>
        <taxon>Liliopsida</taxon>
        <taxon>Asparagales</taxon>
        <taxon>Orchidaceae</taxon>
        <taxon>Orchidoideae</taxon>
        <taxon>Orchideae</taxon>
        <taxon>Orchidinae</taxon>
        <taxon>Platanthera</taxon>
    </lineage>
</organism>
<evidence type="ECO:0000256" key="1">
    <source>
        <dbReference type="SAM" id="MobiDB-lite"/>
    </source>
</evidence>
<keyword evidence="3" id="KW-1185">Reference proteome</keyword>
<dbReference type="Gene3D" id="3.40.1740.10">
    <property type="entry name" value="VC0467-like"/>
    <property type="match status" value="1"/>
</dbReference>
<comment type="caution">
    <text evidence="2">The sequence shown here is derived from an EMBL/GenBank/DDBJ whole genome shotgun (WGS) entry which is preliminary data.</text>
</comment>
<name>A0ABR2M9F8_9ASPA</name>
<sequence>MDVLALNTKAGGLAWCAGKGQEMCLMATRQRSQWRSFGIKVENGRLTGVLEVRVSGRRGTVIVKASGKRKNPENSSSGNDDPYIPGRDGPEKSGPDHGGSKSGDPSIRPKSKLSDWRDFRASLVAQEQLNLLDSDSHTHDSTKSGFAQQFNTKWAHPLPMPEAGCVLVATEKLDGVVNFQRSVVLLLRSGIRDPQEGPFGVIINRPLHKNIKHINPYNPELASIFSDCPLHFGGPLESSMFLVKNGENFPLPGLEQVIPGLRFGARNSLDEATALVKKGVLQANDFRFFMGYAGWQLDQLKEEIESGYWVVAACSSQLIAGASGNACSTLWEEILLLMGGPYSELSKKPKQDGS</sequence>
<dbReference type="Proteomes" id="UP001412067">
    <property type="component" value="Unassembled WGS sequence"/>
</dbReference>
<reference evidence="2 3" key="1">
    <citation type="journal article" date="2022" name="Nat. Plants">
        <title>Genomes of leafy and leafless Platanthera orchids illuminate the evolution of mycoheterotrophy.</title>
        <authorList>
            <person name="Li M.H."/>
            <person name="Liu K.W."/>
            <person name="Li Z."/>
            <person name="Lu H.C."/>
            <person name="Ye Q.L."/>
            <person name="Zhang D."/>
            <person name="Wang J.Y."/>
            <person name="Li Y.F."/>
            <person name="Zhong Z.M."/>
            <person name="Liu X."/>
            <person name="Yu X."/>
            <person name="Liu D.K."/>
            <person name="Tu X.D."/>
            <person name="Liu B."/>
            <person name="Hao Y."/>
            <person name="Liao X.Y."/>
            <person name="Jiang Y.T."/>
            <person name="Sun W.H."/>
            <person name="Chen J."/>
            <person name="Chen Y.Q."/>
            <person name="Ai Y."/>
            <person name="Zhai J.W."/>
            <person name="Wu S.S."/>
            <person name="Zhou Z."/>
            <person name="Hsiao Y.Y."/>
            <person name="Wu W.L."/>
            <person name="Chen Y.Y."/>
            <person name="Lin Y.F."/>
            <person name="Hsu J.L."/>
            <person name="Li C.Y."/>
            <person name="Wang Z.W."/>
            <person name="Zhao X."/>
            <person name="Zhong W.Y."/>
            <person name="Ma X.K."/>
            <person name="Ma L."/>
            <person name="Huang J."/>
            <person name="Chen G.Z."/>
            <person name="Huang M.Z."/>
            <person name="Huang L."/>
            <person name="Peng D.H."/>
            <person name="Luo Y.B."/>
            <person name="Zou S.Q."/>
            <person name="Chen S.P."/>
            <person name="Lan S."/>
            <person name="Tsai W.C."/>
            <person name="Van de Peer Y."/>
            <person name="Liu Z.J."/>
        </authorList>
    </citation>
    <scope>NUCLEOTIDE SEQUENCE [LARGE SCALE GENOMIC DNA]</scope>
    <source>
        <strain evidence="2">Lor288</strain>
    </source>
</reference>
<proteinExistence type="predicted"/>
<evidence type="ECO:0000313" key="2">
    <source>
        <dbReference type="EMBL" id="KAK8959798.1"/>
    </source>
</evidence>
<protein>
    <recommendedName>
        <fullName evidence="4">Transcriptional regulator</fullName>
    </recommendedName>
</protein>
<dbReference type="PANTHER" id="PTHR31984">
    <property type="entry name" value="TRANSPORTER, PUTATIVE (DUF179)-RELATED"/>
    <property type="match status" value="1"/>
</dbReference>
<evidence type="ECO:0008006" key="4">
    <source>
        <dbReference type="Google" id="ProtNLM"/>
    </source>
</evidence>
<dbReference type="PANTHER" id="PTHR31984:SF11">
    <property type="entry name" value="TRANSPORTER, PUTATIVE (DUF179)-RELATED"/>
    <property type="match status" value="1"/>
</dbReference>
<dbReference type="SUPFAM" id="SSF143456">
    <property type="entry name" value="VC0467-like"/>
    <property type="match status" value="1"/>
</dbReference>
<feature type="compositionally biased region" description="Basic and acidic residues" evidence="1">
    <location>
        <begin position="88"/>
        <end position="99"/>
    </location>
</feature>
<accession>A0ABR2M9F8</accession>
<dbReference type="EMBL" id="JBBWWR010000011">
    <property type="protein sequence ID" value="KAK8959798.1"/>
    <property type="molecule type" value="Genomic_DNA"/>
</dbReference>
<dbReference type="InterPro" id="IPR003774">
    <property type="entry name" value="AlgH-like"/>
</dbReference>
<feature type="region of interest" description="Disordered" evidence="1">
    <location>
        <begin position="63"/>
        <end position="112"/>
    </location>
</feature>
<evidence type="ECO:0000313" key="3">
    <source>
        <dbReference type="Proteomes" id="UP001412067"/>
    </source>
</evidence>
<dbReference type="Pfam" id="PF02622">
    <property type="entry name" value="DUF179"/>
    <property type="match status" value="1"/>
</dbReference>